<sequence length="264" mass="27057">MGTSQALLSHGRRGAVGGPVTVVLHGGGPGCHAASDFGAVMDARPERSWLWADLPGYGASPATGGPRLATAARALTGLLDALGLDRVDVLAQSYGGSVALLAASETPGRFGRLVLIGSTPTPAPGGVRDLPVDAGLGPRLRQVYAGDGHPDAVRMRALMAGVEWHDGTRVPDALVEARFRADRRAEGATGAPEDLAAHLDAVDAPVHLVWGRHDPFAGPAYAAALADALPRADLTVLHGTAHHPQSERPDAVAALVDTHLGSRS</sequence>
<dbReference type="SUPFAM" id="SSF53474">
    <property type="entry name" value="alpha/beta-Hydrolases"/>
    <property type="match status" value="1"/>
</dbReference>
<dbReference type="EMBL" id="JBBEGM010000010">
    <property type="protein sequence ID" value="MEJ2864025.1"/>
    <property type="molecule type" value="Genomic_DNA"/>
</dbReference>
<dbReference type="InterPro" id="IPR050266">
    <property type="entry name" value="AB_hydrolase_sf"/>
</dbReference>
<evidence type="ECO:0000259" key="1">
    <source>
        <dbReference type="Pfam" id="PF00561"/>
    </source>
</evidence>
<dbReference type="InterPro" id="IPR029058">
    <property type="entry name" value="AB_hydrolase_fold"/>
</dbReference>
<evidence type="ECO:0000313" key="2">
    <source>
        <dbReference type="EMBL" id="MEJ2864025.1"/>
    </source>
</evidence>
<dbReference type="PANTHER" id="PTHR43798">
    <property type="entry name" value="MONOACYLGLYCEROL LIPASE"/>
    <property type="match status" value="1"/>
</dbReference>
<dbReference type="Proteomes" id="UP001369736">
    <property type="component" value="Unassembled WGS sequence"/>
</dbReference>
<protein>
    <submittedName>
        <fullName evidence="2">Alpha/beta hydrolase</fullName>
    </submittedName>
</protein>
<comment type="caution">
    <text evidence="2">The sequence shown here is derived from an EMBL/GenBank/DDBJ whole genome shotgun (WGS) entry which is preliminary data.</text>
</comment>
<gene>
    <name evidence="2" type="ORF">WCD58_22915</name>
</gene>
<feature type="domain" description="AB hydrolase-1" evidence="1">
    <location>
        <begin position="21"/>
        <end position="249"/>
    </location>
</feature>
<organism evidence="2 3">
    <name type="scientific">Actinomycetospora flava</name>
    <dbReference type="NCBI Taxonomy" id="3129232"/>
    <lineage>
        <taxon>Bacteria</taxon>
        <taxon>Bacillati</taxon>
        <taxon>Actinomycetota</taxon>
        <taxon>Actinomycetes</taxon>
        <taxon>Pseudonocardiales</taxon>
        <taxon>Pseudonocardiaceae</taxon>
        <taxon>Actinomycetospora</taxon>
    </lineage>
</organism>
<evidence type="ECO:0000313" key="3">
    <source>
        <dbReference type="Proteomes" id="UP001369736"/>
    </source>
</evidence>
<dbReference type="RefSeq" id="WP_337705392.1">
    <property type="nucleotide sequence ID" value="NZ_JBBEGM010000010.1"/>
</dbReference>
<keyword evidence="2" id="KW-0378">Hydrolase</keyword>
<proteinExistence type="predicted"/>
<accession>A0ABU8M9K8</accession>
<dbReference type="Gene3D" id="3.40.50.1820">
    <property type="entry name" value="alpha/beta hydrolase"/>
    <property type="match status" value="1"/>
</dbReference>
<dbReference type="Pfam" id="PF00561">
    <property type="entry name" value="Abhydrolase_1"/>
    <property type="match status" value="1"/>
</dbReference>
<keyword evidence="3" id="KW-1185">Reference proteome</keyword>
<dbReference type="PRINTS" id="PR00111">
    <property type="entry name" value="ABHYDROLASE"/>
</dbReference>
<dbReference type="PANTHER" id="PTHR43798:SF33">
    <property type="entry name" value="HYDROLASE, PUTATIVE (AFU_ORTHOLOGUE AFUA_2G14860)-RELATED"/>
    <property type="match status" value="1"/>
</dbReference>
<name>A0ABU8M9K8_9PSEU</name>
<reference evidence="2 3" key="1">
    <citation type="submission" date="2024-03" db="EMBL/GenBank/DDBJ databases">
        <title>Actinomycetospora sp. OC33-EN07, a novel actinomycete isolated from wild orchid (Aerides multiflora).</title>
        <authorList>
            <person name="Suriyachadkun C."/>
        </authorList>
    </citation>
    <scope>NUCLEOTIDE SEQUENCE [LARGE SCALE GENOMIC DNA]</scope>
    <source>
        <strain evidence="2 3">OC33-EN07</strain>
    </source>
</reference>
<dbReference type="InterPro" id="IPR000073">
    <property type="entry name" value="AB_hydrolase_1"/>
</dbReference>
<dbReference type="GO" id="GO:0016787">
    <property type="term" value="F:hydrolase activity"/>
    <property type="evidence" value="ECO:0007669"/>
    <property type="project" value="UniProtKB-KW"/>
</dbReference>